<dbReference type="PROSITE" id="PS51369">
    <property type="entry name" value="TCP"/>
    <property type="match status" value="1"/>
</dbReference>
<feature type="compositionally biased region" description="Basic and acidic residues" evidence="6">
    <location>
        <begin position="239"/>
        <end position="252"/>
    </location>
</feature>
<dbReference type="AlphaFoldDB" id="A0A1S6EMY5"/>
<dbReference type="InterPro" id="IPR017887">
    <property type="entry name" value="TF_TCP_subgr"/>
</dbReference>
<feature type="region of interest" description="Disordered" evidence="6">
    <location>
        <begin position="125"/>
        <end position="155"/>
    </location>
</feature>
<dbReference type="GO" id="GO:0005634">
    <property type="term" value="C:nucleus"/>
    <property type="evidence" value="ECO:0007669"/>
    <property type="project" value="UniProtKB-SubCell"/>
</dbReference>
<gene>
    <name evidence="8" type="primary">PCF-like2</name>
</gene>
<name>A0A1S6EMY5_9ASPA</name>
<feature type="domain" description="TCP" evidence="7">
    <location>
        <begin position="46"/>
        <end position="100"/>
    </location>
</feature>
<dbReference type="GO" id="GO:0003700">
    <property type="term" value="F:DNA-binding transcription factor activity"/>
    <property type="evidence" value="ECO:0007669"/>
    <property type="project" value="InterPro"/>
</dbReference>
<reference evidence="8" key="1">
    <citation type="journal article" date="2017" name="Front. Plant Sci.">
        <title>Evolution and Expression Patterns of TCP Genes in Asparagales.</title>
        <authorList>
            <person name="Madrigal Y."/>
            <person name="Alzate J.F."/>
            <person name="Pabon-Mora N."/>
        </authorList>
    </citation>
    <scope>NUCLEOTIDE SEQUENCE</scope>
</reference>
<evidence type="ECO:0000256" key="6">
    <source>
        <dbReference type="SAM" id="MobiDB-lite"/>
    </source>
</evidence>
<feature type="compositionally biased region" description="Acidic residues" evidence="6">
    <location>
        <begin position="229"/>
        <end position="238"/>
    </location>
</feature>
<accession>A0A1S6EMY5</accession>
<protein>
    <submittedName>
        <fullName evidence="8">Proliferation cell factor-like protein 2</fullName>
    </submittedName>
</protein>
<dbReference type="EMBL" id="KY296337">
    <property type="protein sequence ID" value="AQR59354.1"/>
    <property type="molecule type" value="mRNA"/>
</dbReference>
<dbReference type="PANTHER" id="PTHR31072">
    <property type="entry name" value="TRANSCRIPTION FACTOR TCP4-RELATED"/>
    <property type="match status" value="1"/>
</dbReference>
<sequence>MDAPEKELEDDNGTSVTGDRQLIPKPEPLETIGAPLPIVQIPAKRTKDRHTKVEGRGRRIRMPAACAARIFQLTRELGHKSDGETIRWLLQHAEHAIFAATGTGTIPAIATNVNGTLKVPTEAPAAAISPAEDDAGKKRRKLQPMRGSDRPLIPSGGAISTPVGLAPIAPMWAIAGAGAAMVAPGALWMVPSSQMWGFPAGSMVVGDGQGGSPTAGAGKQVLQLMRETAEEEQGGGEDEERRGPASEKVPDN</sequence>
<dbReference type="InterPro" id="IPR005333">
    <property type="entry name" value="Transcription_factor_TCP"/>
</dbReference>
<evidence type="ECO:0000256" key="5">
    <source>
        <dbReference type="ARBA" id="ARBA00023242"/>
    </source>
</evidence>
<keyword evidence="2" id="KW-0805">Transcription regulation</keyword>
<feature type="region of interest" description="Disordered" evidence="6">
    <location>
        <begin position="1"/>
        <end position="31"/>
    </location>
</feature>
<keyword evidence="4" id="KW-0804">Transcription</keyword>
<organism evidence="8">
    <name type="scientific">Cattleya trianae</name>
    <dbReference type="NCBI Taxonomy" id="142280"/>
    <lineage>
        <taxon>Eukaryota</taxon>
        <taxon>Viridiplantae</taxon>
        <taxon>Streptophyta</taxon>
        <taxon>Embryophyta</taxon>
        <taxon>Tracheophyta</taxon>
        <taxon>Spermatophyta</taxon>
        <taxon>Magnoliopsida</taxon>
        <taxon>Liliopsida</taxon>
        <taxon>Asparagales</taxon>
        <taxon>Orchidaceae</taxon>
        <taxon>Epidendroideae</taxon>
        <taxon>Epidendreae</taxon>
        <taxon>Laeliinae</taxon>
        <taxon>Cattleya</taxon>
    </lineage>
</organism>
<evidence type="ECO:0000256" key="4">
    <source>
        <dbReference type="ARBA" id="ARBA00023163"/>
    </source>
</evidence>
<evidence type="ECO:0000313" key="8">
    <source>
        <dbReference type="EMBL" id="AQR59354.1"/>
    </source>
</evidence>
<evidence type="ECO:0000256" key="1">
    <source>
        <dbReference type="ARBA" id="ARBA00004123"/>
    </source>
</evidence>
<proteinExistence type="evidence at transcript level"/>
<comment type="subcellular location">
    <subcellularLocation>
        <location evidence="1">Nucleus</location>
    </subcellularLocation>
</comment>
<evidence type="ECO:0000256" key="2">
    <source>
        <dbReference type="ARBA" id="ARBA00023015"/>
    </source>
</evidence>
<keyword evidence="3" id="KW-0238">DNA-binding</keyword>
<keyword evidence="5" id="KW-0539">Nucleus</keyword>
<evidence type="ECO:0000259" key="7">
    <source>
        <dbReference type="PROSITE" id="PS51369"/>
    </source>
</evidence>
<dbReference type="PANTHER" id="PTHR31072:SF1">
    <property type="entry name" value="TRANSCRIPTION FACTOR TCP9"/>
    <property type="match status" value="1"/>
</dbReference>
<dbReference type="Pfam" id="PF03634">
    <property type="entry name" value="TCP"/>
    <property type="match status" value="1"/>
</dbReference>
<dbReference type="GO" id="GO:0043565">
    <property type="term" value="F:sequence-specific DNA binding"/>
    <property type="evidence" value="ECO:0007669"/>
    <property type="project" value="TreeGrafter"/>
</dbReference>
<feature type="region of interest" description="Disordered" evidence="6">
    <location>
        <begin position="207"/>
        <end position="252"/>
    </location>
</feature>
<evidence type="ECO:0000256" key="3">
    <source>
        <dbReference type="ARBA" id="ARBA00023125"/>
    </source>
</evidence>